<dbReference type="STRING" id="717606.PaecuDRAFT_2632"/>
<reference evidence="1 2" key="1">
    <citation type="submission" date="2010-07" db="EMBL/GenBank/DDBJ databases">
        <title>The draft genome of Paenibacillus curdlanolyticus YK9.</title>
        <authorList>
            <consortium name="US DOE Joint Genome Institute (JGI-PGF)"/>
            <person name="Lucas S."/>
            <person name="Copeland A."/>
            <person name="Lapidus A."/>
            <person name="Cheng J.-F."/>
            <person name="Bruce D."/>
            <person name="Goodwin L."/>
            <person name="Pitluck S."/>
            <person name="Land M.L."/>
            <person name="Hauser L."/>
            <person name="Chang Y.-J."/>
            <person name="Jeffries C."/>
            <person name="Anderson I.J."/>
            <person name="Johnson E."/>
            <person name="Loganathan U."/>
            <person name="Mulhopadhyay B."/>
            <person name="Kyrpides N."/>
            <person name="Woyke T.J."/>
        </authorList>
    </citation>
    <scope>NUCLEOTIDE SEQUENCE [LARGE SCALE GENOMIC DNA]</scope>
    <source>
        <strain evidence="1 2">YK9</strain>
    </source>
</reference>
<evidence type="ECO:0000313" key="2">
    <source>
        <dbReference type="Proteomes" id="UP000005387"/>
    </source>
</evidence>
<dbReference type="SUPFAM" id="SSF52540">
    <property type="entry name" value="P-loop containing nucleoside triphosphate hydrolases"/>
    <property type="match status" value="1"/>
</dbReference>
<proteinExistence type="predicted"/>
<dbReference type="Gene3D" id="3.40.50.300">
    <property type="entry name" value="P-loop containing nucleotide triphosphate hydrolases"/>
    <property type="match status" value="1"/>
</dbReference>
<keyword evidence="2" id="KW-1185">Reference proteome</keyword>
<protein>
    <submittedName>
        <fullName evidence="1">Uncharacterized protein</fullName>
    </submittedName>
</protein>
<sequence>MYFDLDFIAKLYNNRNSYADVFSAEELRTLHVESGIEALLKKYVEQKKLIFLTGNPGDGKTHLIKSLKPILDVHEAYVEPDANSIKDEEAFLTELTKAFSEGKPCIVAINEFPLISLLEKLGDRLPGFQQIMTQREQGIIYNKGNEETVEEVVVVDLNNRNLLSKDMLEKTLNKLLEISKPCKNCTDNSCTASTNLVKLKHSVVQQRLFSVIEKLGSIGLHVVMRDILGFFAYVITSGKKCIIRKNEDSNENDYYNLIFNGSNELFTALAIFDPYHYSHPEIDERLWNGTLTDGWLFQDEYDSPEYSEEPLEAFKALKRRFYFENERGHELLDLLPTEYKAYYDVLIQGYDRQDEMIREIISGINKFFNPDDHDDDKLKIWTTHKYELRTYPRVAVTSKYAYSNQIELLVPRLPVHLTEMEYVPDHFLFRVYKSKEMAFVELRIDLNLYRVLTLVQIGYPSQLVPEQHQFKLLRFMNELSSLESTSRTNEFLIRDMDNRSSYRVKVNNAQYVSKRG</sequence>
<dbReference type="AlphaFoldDB" id="E0IAE3"/>
<dbReference type="OrthoDB" id="9801841at2"/>
<accession>E0IAE3</accession>
<dbReference type="RefSeq" id="WP_006038623.1">
    <property type="nucleotide sequence ID" value="NZ_AEDD01000006.1"/>
</dbReference>
<name>E0IAE3_9BACL</name>
<dbReference type="EMBL" id="AEDD01000006">
    <property type="protein sequence ID" value="EFM10720.1"/>
    <property type="molecule type" value="Genomic_DNA"/>
</dbReference>
<dbReference type="InterPro" id="IPR027417">
    <property type="entry name" value="P-loop_NTPase"/>
</dbReference>
<evidence type="ECO:0000313" key="1">
    <source>
        <dbReference type="EMBL" id="EFM10720.1"/>
    </source>
</evidence>
<dbReference type="Proteomes" id="UP000005387">
    <property type="component" value="Unassembled WGS sequence"/>
</dbReference>
<dbReference type="eggNOG" id="COG0515">
    <property type="taxonomic scope" value="Bacteria"/>
</dbReference>
<gene>
    <name evidence="1" type="ORF">PaecuDRAFT_2632</name>
</gene>
<organism evidence="1 2">
    <name type="scientific">Paenibacillus curdlanolyticus YK9</name>
    <dbReference type="NCBI Taxonomy" id="717606"/>
    <lineage>
        <taxon>Bacteria</taxon>
        <taxon>Bacillati</taxon>
        <taxon>Bacillota</taxon>
        <taxon>Bacilli</taxon>
        <taxon>Bacillales</taxon>
        <taxon>Paenibacillaceae</taxon>
        <taxon>Paenibacillus</taxon>
    </lineage>
</organism>